<organism evidence="2">
    <name type="scientific">Pandoravirus macleodensis</name>
    <dbReference type="NCBI Taxonomy" id="2107707"/>
    <lineage>
        <taxon>Viruses</taxon>
        <taxon>Pandoravirus</taxon>
    </lineage>
</organism>
<gene>
    <name evidence="2" type="ORF">pmac_cds_436</name>
</gene>
<evidence type="ECO:0000313" key="2">
    <source>
        <dbReference type="EMBL" id="AVK77124.1"/>
    </source>
</evidence>
<feature type="region of interest" description="Disordered" evidence="1">
    <location>
        <begin position="549"/>
        <end position="595"/>
    </location>
</feature>
<dbReference type="RefSeq" id="YP_009481120.1">
    <property type="nucleotide sequence ID" value="NC_037665.1"/>
</dbReference>
<name>A0A2U7UFA5_9VIRU</name>
<accession>A0A2U7UFA5</accession>
<dbReference type="KEGG" id="vg:36841579"/>
<proteinExistence type="predicted"/>
<dbReference type="GeneID" id="36841579"/>
<feature type="compositionally biased region" description="Acidic residues" evidence="1">
    <location>
        <begin position="552"/>
        <end position="595"/>
    </location>
</feature>
<feature type="region of interest" description="Disordered" evidence="1">
    <location>
        <begin position="1"/>
        <end position="22"/>
    </location>
</feature>
<evidence type="ECO:0000256" key="1">
    <source>
        <dbReference type="SAM" id="MobiDB-lite"/>
    </source>
</evidence>
<reference evidence="2" key="1">
    <citation type="journal article" date="2018" name="Nat. Commun.">
        <title>Diversity and evolution of the emerging Pandoraviridae family.</title>
        <authorList>
            <person name="Legendre M."/>
            <person name="Fabre E."/>
            <person name="Poirot O."/>
            <person name="Jeudy S."/>
            <person name="Lartigue A."/>
            <person name="Alempic J.M."/>
            <person name="Beucher L."/>
            <person name="Philippe N."/>
            <person name="Bertaux L."/>
            <person name="Christo-Foroux E."/>
            <person name="Labadie K."/>
            <person name="Coute Y."/>
            <person name="Abergel C."/>
            <person name="Claverie J.M."/>
        </authorList>
    </citation>
    <scope>NUCLEOTIDE SEQUENCE [LARGE SCALE GENOMIC DNA]</scope>
    <source>
        <strain evidence="2">Macleodensis</strain>
    </source>
</reference>
<dbReference type="EMBL" id="MG011691">
    <property type="protein sequence ID" value="AVK77124.1"/>
    <property type="molecule type" value="Genomic_DNA"/>
</dbReference>
<protein>
    <submittedName>
        <fullName evidence="2">Uncharacterized protein</fullName>
    </submittedName>
</protein>
<dbReference type="Proteomes" id="UP000249758">
    <property type="component" value="Segment"/>
</dbReference>
<sequence length="595" mass="64593">MKRTQPDATDSRDTSRRRTSAAEWPHQYVRAYGFRKGTTGPDRVALLLFTSWSRAERGQGSEADVALWERFAAIDPAEPQAASRAAALLGIRPSALVYQIHENLWQALTESPAVNQYLGDRATTPLPAVADLIEGAMQLLGSEYVDGIVPYLSFPGQGWAIKTLVQAMAKVLDARPMVEWMATDAPFYAVPMPPGSWAPALHAFGTRCDDRRAYYVLLVRFDDESAVFLSGPHSATEHGRSHGVADHVWVRDTNRVDPGTYLDAASLASYLDIPGGLAEWLPLLLIAIGDRPEWTPVPWLNPPPAGAAQIKSALVPVNGIDAIPPTTTLSTWIVRHIQDVAAIRSLAGAWIDGCQLLAALAVFAGQAAARRALPMFEERPPTLFDAAVDAAAASFDGGQHPVLPDDLIERSAPRLWQRVCAAPATKAGLLSGAHLLPQAARVVGVPVGEAEADRPELLCAPLAAHTVPAQAVRRYESPVAPAPTQTRLAGKRDARGLRDIWVRSCESTAPLSDSDVQRIEAAARSIKVDLPSGASALCAFMAPAMVGPALPEIEDPKEEDEYEYEYENENEEEEEEEEMEEEDEEEEDGGEEQQY</sequence>